<evidence type="ECO:0000313" key="2">
    <source>
        <dbReference type="Proteomes" id="UP001500748"/>
    </source>
</evidence>
<comment type="caution">
    <text evidence="1">The sequence shown here is derived from an EMBL/GenBank/DDBJ whole genome shotgun (WGS) entry which is preliminary data.</text>
</comment>
<evidence type="ECO:0000313" key="1">
    <source>
        <dbReference type="EMBL" id="GAA3776711.1"/>
    </source>
</evidence>
<sequence length="197" mass="23619">METFISICAIIISIVAIIISSRDNRKQIMIGKIEEIYELTIALYSRYSTLHELYLYLSRYSSERIPNYREKYRKEYFDYRNECEKVNMYLDTYSKIFRLNVLANAYLKKDLKIEILAFTHLIEDLTTQAYRNKREYYIDSYKTGFPQQVNVSKLVDDLESKYIDEINMVKDKITQIELKKYVGGKFREKLGLRKITL</sequence>
<gene>
    <name evidence="1" type="ORF">GCM10022423_34950</name>
</gene>
<protein>
    <recommendedName>
        <fullName evidence="3">Phage abortive infection protein</fullName>
    </recommendedName>
</protein>
<reference evidence="2" key="1">
    <citation type="journal article" date="2019" name="Int. J. Syst. Evol. Microbiol.">
        <title>The Global Catalogue of Microorganisms (GCM) 10K type strain sequencing project: providing services to taxonomists for standard genome sequencing and annotation.</title>
        <authorList>
            <consortium name="The Broad Institute Genomics Platform"/>
            <consortium name="The Broad Institute Genome Sequencing Center for Infectious Disease"/>
            <person name="Wu L."/>
            <person name="Ma J."/>
        </authorList>
    </citation>
    <scope>NUCLEOTIDE SEQUENCE [LARGE SCALE GENOMIC DNA]</scope>
    <source>
        <strain evidence="2">JCM 17337</strain>
    </source>
</reference>
<accession>A0ABP7GYW3</accession>
<organism evidence="1 2">
    <name type="scientific">Flavobacterium ginsengiterrae</name>
    <dbReference type="NCBI Taxonomy" id="871695"/>
    <lineage>
        <taxon>Bacteria</taxon>
        <taxon>Pseudomonadati</taxon>
        <taxon>Bacteroidota</taxon>
        <taxon>Flavobacteriia</taxon>
        <taxon>Flavobacteriales</taxon>
        <taxon>Flavobacteriaceae</taxon>
        <taxon>Flavobacterium</taxon>
    </lineage>
</organism>
<evidence type="ECO:0008006" key="3">
    <source>
        <dbReference type="Google" id="ProtNLM"/>
    </source>
</evidence>
<proteinExistence type="predicted"/>
<name>A0ABP7GYW3_9FLAO</name>
<dbReference type="Proteomes" id="UP001500748">
    <property type="component" value="Unassembled WGS sequence"/>
</dbReference>
<dbReference type="RefSeq" id="WP_345145902.1">
    <property type="nucleotide sequence ID" value="NZ_BAABDU010000006.1"/>
</dbReference>
<keyword evidence="2" id="KW-1185">Reference proteome</keyword>
<dbReference type="EMBL" id="BAABDU010000006">
    <property type="protein sequence ID" value="GAA3776711.1"/>
    <property type="molecule type" value="Genomic_DNA"/>
</dbReference>